<dbReference type="PANTHER" id="PTHR37352:SF1">
    <property type="entry name" value="TESTIS-SPECIFIC GENE 13 PROTEIN"/>
    <property type="match status" value="1"/>
</dbReference>
<dbReference type="AlphaFoldDB" id="A0AAD9JQW5"/>
<name>A0AAD9JQW5_9ANNE</name>
<sequence length="492" mass="55812">MPLYELQHFLKAMYLLYFQKREKEKAEKNAKFKALQQVCQESLDEDHRVAKEKRLAKKKEKPGKENEKSAHLGKITAAIAEDVQKQTIKNEDPGQTEEPVALVTSPPMGQPRASLSGLHEEVFETLEEEEECEDEQEMARLNQETLPWHHVQLYELYGKEADYFLHPKIETEAKADVVLNPRLKAVGGQAVKDLLSELEQGRADAGALWDALRYESRMKLINMDSKLLSSDLRSAFGAFAREGLTKNKKPVVRNFYSSDDVELMFRSSNINRDRTKVLLYNNPPPDLNNQEGTEGIDRYMPSWADTWDEESELSYKKWLSPRHTESQVEYGIQTSDRATPDNENPTSPPPSSQHHQKAKKSEQAKYVFLTEEQATTPGQFSRRRKETIEARGGPTAYSTQLPTIQMQKSHSAMAMLGNDGFDSSRSAGVSQPDKGERKRAQSDMSNHFITQWQPLSLNALLEYKQSHDALGQGEFGHGQKPVWSGVTSLTAV</sequence>
<evidence type="ECO:0000313" key="2">
    <source>
        <dbReference type="EMBL" id="KAK2157576.1"/>
    </source>
</evidence>
<organism evidence="2 3">
    <name type="scientific">Paralvinella palmiformis</name>
    <dbReference type="NCBI Taxonomy" id="53620"/>
    <lineage>
        <taxon>Eukaryota</taxon>
        <taxon>Metazoa</taxon>
        <taxon>Spiralia</taxon>
        <taxon>Lophotrochozoa</taxon>
        <taxon>Annelida</taxon>
        <taxon>Polychaeta</taxon>
        <taxon>Sedentaria</taxon>
        <taxon>Canalipalpata</taxon>
        <taxon>Terebellida</taxon>
        <taxon>Terebelliformia</taxon>
        <taxon>Alvinellidae</taxon>
        <taxon>Paralvinella</taxon>
    </lineage>
</organism>
<keyword evidence="3" id="KW-1185">Reference proteome</keyword>
<accession>A0AAD9JQW5</accession>
<reference evidence="2" key="1">
    <citation type="journal article" date="2023" name="Mol. Biol. Evol.">
        <title>Third-Generation Sequencing Reveals the Adaptive Role of the Epigenome in Three Deep-Sea Polychaetes.</title>
        <authorList>
            <person name="Perez M."/>
            <person name="Aroh O."/>
            <person name="Sun Y."/>
            <person name="Lan Y."/>
            <person name="Juniper S.K."/>
            <person name="Young C.R."/>
            <person name="Angers B."/>
            <person name="Qian P.Y."/>
        </authorList>
    </citation>
    <scope>NUCLEOTIDE SEQUENCE</scope>
    <source>
        <strain evidence="2">P08H-3</strain>
    </source>
</reference>
<dbReference type="PANTHER" id="PTHR37352">
    <property type="entry name" value="TESTIS-SPECIFIC GENE 13 PROTEIN"/>
    <property type="match status" value="1"/>
</dbReference>
<feature type="compositionally biased region" description="Polar residues" evidence="1">
    <location>
        <begin position="335"/>
        <end position="345"/>
    </location>
</feature>
<feature type="region of interest" description="Disordered" evidence="1">
    <location>
        <begin position="45"/>
        <end position="69"/>
    </location>
</feature>
<evidence type="ECO:0000313" key="3">
    <source>
        <dbReference type="Proteomes" id="UP001208570"/>
    </source>
</evidence>
<feature type="region of interest" description="Disordered" evidence="1">
    <location>
        <begin position="335"/>
        <end position="396"/>
    </location>
</feature>
<feature type="region of interest" description="Disordered" evidence="1">
    <location>
        <begin position="418"/>
        <end position="442"/>
    </location>
</feature>
<comment type="caution">
    <text evidence="2">The sequence shown here is derived from an EMBL/GenBank/DDBJ whole genome shotgun (WGS) entry which is preliminary data.</text>
</comment>
<dbReference type="Proteomes" id="UP001208570">
    <property type="component" value="Unassembled WGS sequence"/>
</dbReference>
<gene>
    <name evidence="2" type="ORF">LSH36_188g00010</name>
</gene>
<evidence type="ECO:0000256" key="1">
    <source>
        <dbReference type="SAM" id="MobiDB-lite"/>
    </source>
</evidence>
<proteinExistence type="predicted"/>
<protein>
    <submittedName>
        <fullName evidence="2">Uncharacterized protein</fullName>
    </submittedName>
</protein>
<dbReference type="EMBL" id="JAODUP010000188">
    <property type="protein sequence ID" value="KAK2157576.1"/>
    <property type="molecule type" value="Genomic_DNA"/>
</dbReference>
<dbReference type="InterPro" id="IPR029241">
    <property type="entry name" value="TSGA13"/>
</dbReference>